<dbReference type="InterPro" id="IPR051532">
    <property type="entry name" value="Ester_Hydrolysis_Enzymes"/>
</dbReference>
<dbReference type="InterPro" id="IPR013830">
    <property type="entry name" value="SGNH_hydro"/>
</dbReference>
<keyword evidence="5" id="KW-1185">Reference proteome</keyword>
<dbReference type="FunFam" id="3.40.50.1110:FF:000020">
    <property type="entry name" value="Esterase, putative (AFU_orthologue AFUA_1G03170)"/>
    <property type="match status" value="1"/>
</dbReference>
<feature type="domain" description="SGNH hydrolase-type esterase" evidence="3">
    <location>
        <begin position="57"/>
        <end position="248"/>
    </location>
</feature>
<dbReference type="InterPro" id="IPR028994">
    <property type="entry name" value="Integrin_alpha_N"/>
</dbReference>
<dbReference type="EMBL" id="MDDG01000012">
    <property type="protein sequence ID" value="OQE36040.1"/>
    <property type="molecule type" value="Genomic_DNA"/>
</dbReference>
<dbReference type="STRING" id="36646.A0A1V6UC72"/>
<dbReference type="SUPFAM" id="SSF69318">
    <property type="entry name" value="Integrin alpha N-terminal domain"/>
    <property type="match status" value="2"/>
</dbReference>
<accession>A0A1V6UC72</accession>
<dbReference type="Proteomes" id="UP000191500">
    <property type="component" value="Unassembled WGS sequence"/>
</dbReference>
<dbReference type="Pfam" id="PF13472">
    <property type="entry name" value="Lipase_GDSL_2"/>
    <property type="match status" value="1"/>
</dbReference>
<dbReference type="SUPFAM" id="SSF52266">
    <property type="entry name" value="SGNH hydrolase"/>
    <property type="match status" value="1"/>
</dbReference>
<reference evidence="5" key="1">
    <citation type="journal article" date="2017" name="Nat. Microbiol.">
        <title>Global analysis of biosynthetic gene clusters reveals vast potential of secondary metabolite production in Penicillium species.</title>
        <authorList>
            <person name="Nielsen J.C."/>
            <person name="Grijseels S."/>
            <person name="Prigent S."/>
            <person name="Ji B."/>
            <person name="Dainat J."/>
            <person name="Nielsen K.F."/>
            <person name="Frisvad J.C."/>
            <person name="Workman M."/>
            <person name="Nielsen J."/>
        </authorList>
    </citation>
    <scope>NUCLEOTIDE SEQUENCE [LARGE SCALE GENOMIC DNA]</scope>
    <source>
        <strain evidence="5">IBT 31321</strain>
    </source>
</reference>
<proteinExistence type="predicted"/>
<feature type="chain" id="PRO_5012776977" description="SGNH hydrolase-type esterase domain-containing protein" evidence="2">
    <location>
        <begin position="24"/>
        <end position="1315"/>
    </location>
</feature>
<protein>
    <recommendedName>
        <fullName evidence="3">SGNH hydrolase-type esterase domain-containing protein</fullName>
    </recommendedName>
</protein>
<evidence type="ECO:0000259" key="3">
    <source>
        <dbReference type="Pfam" id="PF13472"/>
    </source>
</evidence>
<feature type="signal peptide" evidence="2">
    <location>
        <begin position="1"/>
        <end position="23"/>
    </location>
</feature>
<dbReference type="GO" id="GO:0004622">
    <property type="term" value="F:phosphatidylcholine lysophospholipase activity"/>
    <property type="evidence" value="ECO:0007669"/>
    <property type="project" value="TreeGrafter"/>
</dbReference>
<dbReference type="InterPro" id="IPR036514">
    <property type="entry name" value="SGNH_hydro_sf"/>
</dbReference>
<dbReference type="PANTHER" id="PTHR30383:SF31">
    <property type="entry name" value="SGNH HYDROLASE-TYPE ESTERASE DOMAIN-CONTAINING PROTEIN-RELATED"/>
    <property type="match status" value="1"/>
</dbReference>
<evidence type="ECO:0000313" key="5">
    <source>
        <dbReference type="Proteomes" id="UP000191500"/>
    </source>
</evidence>
<dbReference type="Pfam" id="PF13517">
    <property type="entry name" value="FG-GAP_3"/>
    <property type="match status" value="2"/>
</dbReference>
<evidence type="ECO:0000256" key="2">
    <source>
        <dbReference type="SAM" id="SignalP"/>
    </source>
</evidence>
<organism evidence="4 5">
    <name type="scientific">Penicillium coprophilum</name>
    <dbReference type="NCBI Taxonomy" id="36646"/>
    <lineage>
        <taxon>Eukaryota</taxon>
        <taxon>Fungi</taxon>
        <taxon>Dikarya</taxon>
        <taxon>Ascomycota</taxon>
        <taxon>Pezizomycotina</taxon>
        <taxon>Eurotiomycetes</taxon>
        <taxon>Eurotiomycetidae</taxon>
        <taxon>Eurotiales</taxon>
        <taxon>Aspergillaceae</taxon>
        <taxon>Penicillium</taxon>
    </lineage>
</organism>
<comment type="caution">
    <text evidence="4">The sequence shown here is derived from an EMBL/GenBank/DDBJ whole genome shotgun (WGS) entry which is preliminary data.</text>
</comment>
<gene>
    <name evidence="4" type="ORF">PENCOP_c012G03701</name>
</gene>
<dbReference type="PANTHER" id="PTHR30383">
    <property type="entry name" value="THIOESTERASE 1/PROTEASE 1/LYSOPHOSPHOLIPASE L1"/>
    <property type="match status" value="1"/>
</dbReference>
<dbReference type="Gene3D" id="3.40.50.1110">
    <property type="entry name" value="SGNH hydrolase"/>
    <property type="match status" value="1"/>
</dbReference>
<evidence type="ECO:0000313" key="4">
    <source>
        <dbReference type="EMBL" id="OQE36040.1"/>
    </source>
</evidence>
<keyword evidence="1 2" id="KW-0732">Signal</keyword>
<sequence length="1315" mass="147014">MPRIKSPFFWLSWVFQAFALVASHPHNHAHQAHHQFFQNHTAISQRDSKVPLRILPLGASITWGLLSASGNGYRKPLRDALRSDGWEVDMVGTKTNGDMFDNEVEAHSGDTIDQVKAAAQGSLNYRPNVVLINAGTNDCRLKIDIVNTGQRMRSLINSLFAGDGMEKTTIILSTLIPSTEGNTATYRPTVNMQFRQLIREMQDDGVSIVLADMDPEYPSNGNGWIAFPGDFDHNGVVDSTHPNEQGYAKMAYVWYKAIQEADKKGFLKMPNEMNSTGGSCEKQYGDGVSAGGLTQRGSGEDDGIYYHSGESKGMILSIVSDYDRDQWFFARLFRRDRDDLLGWFQQDDGSVAYGTWRNTGKESEMFVKIADTTVDDNCIQPGVNFIDINADGLDDFVCIGKDGTAYGSINQGDGTNYKPPTFKSIGKIKEPEGYPQARVRLADIDGDGRADYCVIADNGDITCWRNGWIDDVPKYWQALGKRFTGKGFGDVKGVRFEDINGDGRDDWLWLDDVGQTTTYTNSRSCQQGKEGDGLNVAWRQGFAKGAGSGPTHFGMSGYGDEGLRKRIHFARVYGEPQDFGLLGRQDYVFMEHVKEDDKHRFNMRVWKNTGQGSTKLRADGNAYCNMLGHSNGMMDYVWILSKGDMHIYENQGMTTVEDDGPGFWGANYIIFDPFTQAIGKHLDRRDLHLTDWDGDGACDIVWTDPDNDNRVKLWRNRIRETGHFDWEYHSDPAPDLHCPEKRGIGLFDRPVQFADISGNGKGDYICLEKDGRSWGYVHNEVGTWDFVDQYKFSEGKDRANLQWADVDGDGKADMIHTNRFNGDGTVWLNKGRKNIGNSRYEWDPVGVKYQGAVAGSCTYFPDLDGNGRADMHSILYTWYNTAKTWFSRCGRPNRVGDDGVVSDPHLPIMPDGEDEIGDVDGVDDDEDTDGLDDDFLLETMQTMLEDDIKNYTELLADGYDKKYKTYSKAVVEGVPTIIHDFYMDHGIDYFTCIVAEWQPMCAKCELQYGKTSPVCRYCAFFDDIGFLNVSEPCPPDTSLRASTKERPCHQTTYWSFQNEDQNEDKEDQFYADALAETGIPRGRTYLGMYDHQSNKQDCHDYPRCYQYGWEIGVPKISAGYNVDDVVDPKETISELLGKTKDLRKGLEMAIISQRIDARRSWTGSGMVDAVSVPVLMIHQAISSMQQVVDTAGEIDRENRKRQILLFLSAFLFLIPIGGEVIGAINGLASIGRFISLAGEAALVGIDIYSVVDGPSSAPFVIFSYILSAGALNDAVKVNKAAKAKRGMGAKDLAKLGADFERGMTKIDTIMRACKA</sequence>
<name>A0A1V6UC72_9EURO</name>
<dbReference type="InterPro" id="IPR013517">
    <property type="entry name" value="FG-GAP"/>
</dbReference>
<dbReference type="CDD" id="cd01833">
    <property type="entry name" value="XynB_like"/>
    <property type="match status" value="1"/>
</dbReference>
<evidence type="ECO:0000256" key="1">
    <source>
        <dbReference type="ARBA" id="ARBA00022729"/>
    </source>
</evidence>